<evidence type="ECO:0000313" key="9">
    <source>
        <dbReference type="Proteomes" id="UP000507163"/>
    </source>
</evidence>
<dbReference type="OrthoDB" id="10250130at2759"/>
<evidence type="ECO:0000256" key="1">
    <source>
        <dbReference type="ARBA" id="ARBA00022441"/>
    </source>
</evidence>
<dbReference type="EMBL" id="LK022886">
    <property type="protein sequence ID" value="VTZ68825.1"/>
    <property type="molecule type" value="Genomic_DNA"/>
</dbReference>
<dbReference type="RefSeq" id="XP_016655389.1">
    <property type="nucleotide sequence ID" value="XM_016798143.1"/>
</dbReference>
<dbReference type="InterPro" id="IPR015915">
    <property type="entry name" value="Kelch-typ_b-propeller"/>
</dbReference>
<sequence length="516" mass="60623">MTTNKFLTTKTENSYISKFTHNAIIFGENLLNTISNGFINNYEPLYNNQDNHIENISFCSEVLPFYCKSEIIHNENIFNSRFGHSCILHKNNVYIYGGNQYASNCNQNLIRFSIDTHIFKVLEEHNKPKLRYYATLDLIYSSEDKEECLFLFGGKAGKYITNTTFMYNINNKTWNKIDTKYSPPPVFGHVSFKYKNIIFIHGGNMGNLQINSDIWNYFDQEKRWVKIISKDEYYNQKVCKPSARFFHSCALCVSNQGNDINLYIFGGLNNKNKCVDDIFWSYSLNNGKWREIKNSFGKIPAQRFGHSSILLNSRWFLLFGGYNYSWHSRLDLLDICAYDINLNVWSTLNVYGLPLVSHHFYGHITQVDDSGYFFIFGGLRDNKPSCKVYKYTPLIITPDFKNLINKIDEINKKVNYLENNPICSINKTYVKEINEMQNYLKGISFTIARYIQLIDDLNDKIKISNKLSQNSYSYLSEKFENNIKYYDYLDRRIHELEKLSSYSLSDHDENVVKELW</sequence>
<reference evidence="8 9" key="3">
    <citation type="submission" date="2016-08" db="EMBL/GenBank/DDBJ databases">
        <authorList>
            <consortium name="Pathogen Informatics"/>
        </authorList>
    </citation>
    <scope>NUCLEOTIDE SEQUENCE [LARGE SCALE GENOMIC DNA]</scope>
    <source>
        <strain evidence="4 9">AJ</strain>
        <strain evidence="6">AS</strain>
        <strain evidence="5 8">CB</strain>
    </source>
</reference>
<dbReference type="Proteomes" id="UP000195489">
    <property type="component" value="Chromosome 9"/>
</dbReference>
<dbReference type="AlphaFoldDB" id="A0A077XEP7"/>
<dbReference type="Proteomes" id="UP000507163">
    <property type="component" value="Chromosome 9"/>
</dbReference>
<accession>A0A077XEP7</accession>
<keyword evidence="7" id="KW-1185">Reference proteome</keyword>
<dbReference type="PANTHER" id="PTHR46093">
    <property type="entry name" value="ACYL-COA-BINDING DOMAIN-CONTAINING PROTEIN 5"/>
    <property type="match status" value="1"/>
</dbReference>
<dbReference type="SUPFAM" id="SSF117281">
    <property type="entry name" value="Kelch motif"/>
    <property type="match status" value="1"/>
</dbReference>
<evidence type="ECO:0000313" key="4">
    <source>
        <dbReference type="EMBL" id="SCM22187.1"/>
    </source>
</evidence>
<dbReference type="InterPro" id="IPR056737">
    <property type="entry name" value="Beta-prop_ATRN-MKLN-like"/>
</dbReference>
<evidence type="ECO:0000259" key="3">
    <source>
        <dbReference type="Pfam" id="PF24981"/>
    </source>
</evidence>
<gene>
    <name evidence="4" type="ORF">PCHAJ_000202200</name>
    <name evidence="6" type="ORF">PCHAS_0921800</name>
    <name evidence="5" type="ORF">PCHCB_000203200</name>
</gene>
<keyword evidence="1" id="KW-0880">Kelch repeat</keyword>
<proteinExistence type="predicted"/>
<dbReference type="EMBL" id="LT608161">
    <property type="protein sequence ID" value="SCN60445.1"/>
    <property type="molecule type" value="Genomic_DNA"/>
</dbReference>
<evidence type="ECO:0000313" key="8">
    <source>
        <dbReference type="Proteomes" id="UP000195489"/>
    </source>
</evidence>
<dbReference type="PANTHER" id="PTHR46093:SF18">
    <property type="entry name" value="FIBRONECTIN TYPE-III DOMAIN-CONTAINING PROTEIN"/>
    <property type="match status" value="1"/>
</dbReference>
<dbReference type="Gene3D" id="2.120.10.80">
    <property type="entry name" value="Kelch-type beta propeller"/>
    <property type="match status" value="2"/>
</dbReference>
<dbReference type="EMBL" id="LT608175">
    <property type="protein sequence ID" value="SCM22187.1"/>
    <property type="molecule type" value="Genomic_DNA"/>
</dbReference>
<dbReference type="KEGG" id="pcb:PCHAS_0921800"/>
<feature type="domain" description="Attractin/MKLN-like beta-propeller" evidence="3">
    <location>
        <begin position="149"/>
        <end position="383"/>
    </location>
</feature>
<organism evidence="5 8">
    <name type="scientific">Plasmodium chabaudi chabaudi</name>
    <dbReference type="NCBI Taxonomy" id="31271"/>
    <lineage>
        <taxon>Eukaryota</taxon>
        <taxon>Sar</taxon>
        <taxon>Alveolata</taxon>
        <taxon>Apicomplexa</taxon>
        <taxon>Aconoidasida</taxon>
        <taxon>Haemosporida</taxon>
        <taxon>Plasmodiidae</taxon>
        <taxon>Plasmodium</taxon>
        <taxon>Plasmodium (Vinckeia)</taxon>
    </lineage>
</organism>
<dbReference type="VEuPathDB" id="PlasmoDB:PCHAS_0921800"/>
<reference evidence="6" key="2">
    <citation type="submission" date="2014-05" db="EMBL/GenBank/DDBJ databases">
        <authorList>
            <person name="Aslett M.A."/>
            <person name="De Silva N."/>
        </authorList>
    </citation>
    <scope>NUCLEOTIDE SEQUENCE</scope>
    <source>
        <strain evidence="6">AS</strain>
    </source>
</reference>
<dbReference type="GeneID" id="3493170"/>
<evidence type="ECO:0000313" key="7">
    <source>
        <dbReference type="Proteomes" id="UP000071118"/>
    </source>
</evidence>
<protein>
    <submittedName>
        <fullName evidence="6">Kelch domain-containing protein, putative</fullName>
    </submittedName>
</protein>
<name>A0A077XEP7_PLACU</name>
<reference evidence="6 7" key="1">
    <citation type="journal article" date="2014" name="BMC Biol.">
        <title>A comprehensive evaluation of rodent malaria parasite genomes and gene expression.</title>
        <authorList>
            <person name="Otto T.D."/>
            <person name="Bohme U."/>
            <person name="Jackson A.P."/>
            <person name="Hunt M."/>
            <person name="Franke-Fayard B."/>
            <person name="Hoeijmakers W.A."/>
            <person name="Religa A.A."/>
            <person name="Robertson L."/>
            <person name="Sanders M."/>
            <person name="Ogun S.A."/>
            <person name="Cunningham D."/>
            <person name="Erhart A."/>
            <person name="Billker O."/>
            <person name="Khan S.M."/>
            <person name="Stunnenberg H.G."/>
            <person name="Langhorne J."/>
            <person name="Holder A.A."/>
            <person name="Waters A.P."/>
            <person name="Newbold C.I."/>
            <person name="Pain A."/>
            <person name="Berriman M."/>
            <person name="Janse C.J."/>
        </authorList>
    </citation>
    <scope>NUCLEOTIDE SEQUENCE [LARGE SCALE GENOMIC DNA]</scope>
    <source>
        <strain evidence="6 7">AS</strain>
    </source>
</reference>
<dbReference type="Proteomes" id="UP000071118">
    <property type="component" value="Chromosome 9"/>
</dbReference>
<evidence type="ECO:0000313" key="6">
    <source>
        <dbReference type="EMBL" id="VTZ68825.1"/>
    </source>
</evidence>
<dbReference type="Pfam" id="PF24981">
    <property type="entry name" value="Beta-prop_ATRN-LZTR1"/>
    <property type="match status" value="1"/>
</dbReference>
<evidence type="ECO:0000256" key="2">
    <source>
        <dbReference type="ARBA" id="ARBA00022737"/>
    </source>
</evidence>
<keyword evidence="2" id="KW-0677">Repeat</keyword>
<evidence type="ECO:0000313" key="5">
    <source>
        <dbReference type="EMBL" id="SCN60445.1"/>
    </source>
</evidence>